<dbReference type="GO" id="GO:0005886">
    <property type="term" value="C:plasma membrane"/>
    <property type="evidence" value="ECO:0007669"/>
    <property type="project" value="TreeGrafter"/>
</dbReference>
<dbReference type="InterPro" id="IPR042455">
    <property type="entry name" value="DOCK_N_sub1"/>
</dbReference>
<dbReference type="Pfam" id="PF16172">
    <property type="entry name" value="DOCK_N"/>
    <property type="match status" value="2"/>
</dbReference>
<dbReference type="GO" id="GO:0031267">
    <property type="term" value="F:small GTPase binding"/>
    <property type="evidence" value="ECO:0007669"/>
    <property type="project" value="TreeGrafter"/>
</dbReference>
<dbReference type="OrthoDB" id="18896at2759"/>
<dbReference type="EMBL" id="VTPC01005723">
    <property type="protein sequence ID" value="KAF2895703.1"/>
    <property type="molecule type" value="Genomic_DNA"/>
</dbReference>
<evidence type="ECO:0000313" key="3">
    <source>
        <dbReference type="Proteomes" id="UP000801492"/>
    </source>
</evidence>
<gene>
    <name evidence="2" type="ORF">ILUMI_10483</name>
</gene>
<feature type="domain" description="Dedicator of cytokinesis N-terminal" evidence="1">
    <location>
        <begin position="91"/>
        <end position="147"/>
    </location>
</feature>
<name>A0A8K0CXU1_IGNLU</name>
<dbReference type="GO" id="GO:0005085">
    <property type="term" value="F:guanyl-nucleotide exchange factor activity"/>
    <property type="evidence" value="ECO:0007669"/>
    <property type="project" value="InterPro"/>
</dbReference>
<keyword evidence="3" id="KW-1185">Reference proteome</keyword>
<dbReference type="GO" id="GO:0007520">
    <property type="term" value="P:myoblast fusion"/>
    <property type="evidence" value="ECO:0007669"/>
    <property type="project" value="TreeGrafter"/>
</dbReference>
<evidence type="ECO:0000313" key="2">
    <source>
        <dbReference type="EMBL" id="KAF2895703.1"/>
    </source>
</evidence>
<proteinExistence type="predicted"/>
<accession>A0A8K0CXU1</accession>
<dbReference type="PANTHER" id="PTHR45653">
    <property type="entry name" value="DEDICATOR OF CYTOKINESIS"/>
    <property type="match status" value="1"/>
</dbReference>
<dbReference type="GO" id="GO:0016477">
    <property type="term" value="P:cell migration"/>
    <property type="evidence" value="ECO:0007669"/>
    <property type="project" value="TreeGrafter"/>
</dbReference>
<dbReference type="InterPro" id="IPR032376">
    <property type="entry name" value="DOCK_N"/>
</dbReference>
<dbReference type="Proteomes" id="UP000801492">
    <property type="component" value="Unassembled WGS sequence"/>
</dbReference>
<dbReference type="Gene3D" id="1.20.1270.350">
    <property type="entry name" value="Dedicator of cytokinesis N-terminal subdomain"/>
    <property type="match status" value="1"/>
</dbReference>
<dbReference type="AlphaFoldDB" id="A0A8K0CXU1"/>
<dbReference type="InterPro" id="IPR026791">
    <property type="entry name" value="DOCK"/>
</dbReference>
<organism evidence="2 3">
    <name type="scientific">Ignelater luminosus</name>
    <name type="common">Cucubano</name>
    <name type="synonym">Pyrophorus luminosus</name>
    <dbReference type="NCBI Taxonomy" id="2038154"/>
    <lineage>
        <taxon>Eukaryota</taxon>
        <taxon>Metazoa</taxon>
        <taxon>Ecdysozoa</taxon>
        <taxon>Arthropoda</taxon>
        <taxon>Hexapoda</taxon>
        <taxon>Insecta</taxon>
        <taxon>Pterygota</taxon>
        <taxon>Neoptera</taxon>
        <taxon>Endopterygota</taxon>
        <taxon>Coleoptera</taxon>
        <taxon>Polyphaga</taxon>
        <taxon>Elateriformia</taxon>
        <taxon>Elateroidea</taxon>
        <taxon>Elateridae</taxon>
        <taxon>Agrypninae</taxon>
        <taxon>Pyrophorini</taxon>
        <taxon>Ignelater</taxon>
    </lineage>
</organism>
<evidence type="ECO:0000259" key="1">
    <source>
        <dbReference type="Pfam" id="PF16172"/>
    </source>
</evidence>
<dbReference type="PANTHER" id="PTHR45653:SF10">
    <property type="entry name" value="MYOBLAST CITY, ISOFORM B"/>
    <property type="match status" value="1"/>
</dbReference>
<sequence length="158" mass="18409">MPWASPAVKPWIASIIRSENTHSKEFEQIKNQIYDLIKHRSKIISGTLPVDELKRITKQVTSEIDMGNKILGLDMIVRNKDGTLINPDETIAVKNFTCKMNEDAELLMTLYDAKENRAITENYVVRWSKDGLMSDLDQMYTLRVMFTLRIMSELAWWR</sequence>
<dbReference type="GO" id="GO:0007264">
    <property type="term" value="P:small GTPase-mediated signal transduction"/>
    <property type="evidence" value="ECO:0007669"/>
    <property type="project" value="InterPro"/>
</dbReference>
<reference evidence="2" key="1">
    <citation type="submission" date="2019-08" db="EMBL/GenBank/DDBJ databases">
        <title>The genome of the North American firefly Photinus pyralis.</title>
        <authorList>
            <consortium name="Photinus pyralis genome working group"/>
            <person name="Fallon T.R."/>
            <person name="Sander Lower S.E."/>
            <person name="Weng J.-K."/>
        </authorList>
    </citation>
    <scope>NUCLEOTIDE SEQUENCE</scope>
    <source>
        <strain evidence="2">TRF0915ILg1</strain>
        <tissue evidence="2">Whole body</tissue>
    </source>
</reference>
<protein>
    <recommendedName>
        <fullName evidence="1">Dedicator of cytokinesis N-terminal domain-containing protein</fullName>
    </recommendedName>
</protein>
<comment type="caution">
    <text evidence="2">The sequence shown here is derived from an EMBL/GenBank/DDBJ whole genome shotgun (WGS) entry which is preliminary data.</text>
</comment>
<feature type="domain" description="Dedicator of cytokinesis N-terminal" evidence="1">
    <location>
        <begin position="21"/>
        <end position="90"/>
    </location>
</feature>
<dbReference type="GO" id="GO:0005737">
    <property type="term" value="C:cytoplasm"/>
    <property type="evidence" value="ECO:0007669"/>
    <property type="project" value="TreeGrafter"/>
</dbReference>